<organism evidence="1">
    <name type="scientific">Arion vulgaris</name>
    <dbReference type="NCBI Taxonomy" id="1028688"/>
    <lineage>
        <taxon>Eukaryota</taxon>
        <taxon>Metazoa</taxon>
        <taxon>Spiralia</taxon>
        <taxon>Lophotrochozoa</taxon>
        <taxon>Mollusca</taxon>
        <taxon>Gastropoda</taxon>
        <taxon>Heterobranchia</taxon>
        <taxon>Euthyneura</taxon>
        <taxon>Panpulmonata</taxon>
        <taxon>Eupulmonata</taxon>
        <taxon>Stylommatophora</taxon>
        <taxon>Helicina</taxon>
        <taxon>Arionoidea</taxon>
        <taxon>Arionidae</taxon>
        <taxon>Arion</taxon>
    </lineage>
</organism>
<reference evidence="1" key="1">
    <citation type="submission" date="2014-12" db="EMBL/GenBank/DDBJ databases">
        <title>Insight into the proteome of Arion vulgaris.</title>
        <authorList>
            <person name="Aradska J."/>
            <person name="Bulat T."/>
            <person name="Smidak R."/>
            <person name="Sarate P."/>
            <person name="Gangsoo J."/>
            <person name="Sialana F."/>
            <person name="Bilban M."/>
            <person name="Lubec G."/>
        </authorList>
    </citation>
    <scope>NUCLEOTIDE SEQUENCE</scope>
    <source>
        <tissue evidence="1">Skin</tissue>
    </source>
</reference>
<gene>
    <name evidence="1" type="primary">ORF113072</name>
</gene>
<dbReference type="EMBL" id="HACG01032136">
    <property type="protein sequence ID" value="CEK79001.1"/>
    <property type="molecule type" value="Transcribed_RNA"/>
</dbReference>
<dbReference type="AlphaFoldDB" id="A0A0B7AG39"/>
<evidence type="ECO:0000313" key="1">
    <source>
        <dbReference type="EMBL" id="CEK79001.1"/>
    </source>
</evidence>
<proteinExistence type="predicted"/>
<sequence length="105" mass="11898">MMGYSTGTNNFVAQMQCHLPAVDALVGDVMRIVAEEVRNDSVLCMTLLKELNETPLVDNYSNSLHSQIPNTPSQQTKPFQNKLLLAFRWNQFPKVDSLNIHHELV</sequence>
<name>A0A0B7AG39_9EUPU</name>
<protein>
    <submittedName>
        <fullName evidence="1">Uncharacterized protein</fullName>
    </submittedName>
</protein>
<accession>A0A0B7AG39</accession>